<dbReference type="OrthoDB" id="2580232at2"/>
<dbReference type="Proteomes" id="UP000288943">
    <property type="component" value="Chromosome"/>
</dbReference>
<dbReference type="KEGG" id="pchi:PC41400_19200"/>
<dbReference type="Proteomes" id="UP001527202">
    <property type="component" value="Unassembled WGS sequence"/>
</dbReference>
<dbReference type="RefSeq" id="WP_042226980.1">
    <property type="nucleotide sequence ID" value="NZ_CP026520.1"/>
</dbReference>
<evidence type="ECO:0000313" key="1">
    <source>
        <dbReference type="EMBL" id="MCY9597028.1"/>
    </source>
</evidence>
<dbReference type="AlphaFoldDB" id="A0A410WZD4"/>
<evidence type="ECO:0000313" key="4">
    <source>
        <dbReference type="Proteomes" id="UP001527202"/>
    </source>
</evidence>
<accession>A0A410WZD4</accession>
<gene>
    <name evidence="1" type="ORF">M5X16_14730</name>
    <name evidence="2" type="ORF">PC41400_19200</name>
</gene>
<evidence type="ECO:0000313" key="3">
    <source>
        <dbReference type="Proteomes" id="UP000288943"/>
    </source>
</evidence>
<sequence>MEFEFHITVNNLKLVEKEFFVNTCILEQVKPLMIVLDKGDYINQPMCTGIIESTDCYEAKKEIEKIATKFQKNGFTIMRTKIEISPNEEKYFRMPVTRNSKPYFEWHGKVAVKEVARLKNLCEGLGGHISRNSLATNGEIRFITVREYESKEKFYARVYKLHSILQENKIDVLKEQYELCIYDSREELDSGWIS</sequence>
<dbReference type="GeneID" id="95376924"/>
<reference evidence="1 4" key="2">
    <citation type="submission" date="2022-05" db="EMBL/GenBank/DDBJ databases">
        <title>Genome Sequencing of Bee-Associated Microbes.</title>
        <authorList>
            <person name="Dunlap C."/>
        </authorList>
    </citation>
    <scope>NUCLEOTIDE SEQUENCE [LARGE SCALE GENOMIC DNA]</scope>
    <source>
        <strain evidence="1 4">NRRL B-23120</strain>
    </source>
</reference>
<dbReference type="EMBL" id="JAMDMJ010000015">
    <property type="protein sequence ID" value="MCY9597028.1"/>
    <property type="molecule type" value="Genomic_DNA"/>
</dbReference>
<proteinExistence type="predicted"/>
<name>A0A410WZD4_9BACL</name>
<keyword evidence="4" id="KW-1185">Reference proteome</keyword>
<reference evidence="2 3" key="1">
    <citation type="submission" date="2018-01" db="EMBL/GenBank/DDBJ databases">
        <title>The whole genome sequencing and assembly of Paenibacillus chitinolyticus KCCM 41400 strain.</title>
        <authorList>
            <person name="Kim J.-Y."/>
            <person name="Park M.-K."/>
            <person name="Lee Y.-J."/>
            <person name="Yi H."/>
            <person name="Bahn Y.-S."/>
            <person name="Kim J.F."/>
            <person name="Lee D.-W."/>
        </authorList>
    </citation>
    <scope>NUCLEOTIDE SEQUENCE [LARGE SCALE GENOMIC DNA]</scope>
    <source>
        <strain evidence="2 3">KCCM 41400</strain>
    </source>
</reference>
<organism evidence="2 3">
    <name type="scientific">Paenibacillus chitinolyticus</name>
    <dbReference type="NCBI Taxonomy" id="79263"/>
    <lineage>
        <taxon>Bacteria</taxon>
        <taxon>Bacillati</taxon>
        <taxon>Bacillota</taxon>
        <taxon>Bacilli</taxon>
        <taxon>Bacillales</taxon>
        <taxon>Paenibacillaceae</taxon>
        <taxon>Paenibacillus</taxon>
    </lineage>
</organism>
<evidence type="ECO:0000313" key="2">
    <source>
        <dbReference type="EMBL" id="QAV19677.1"/>
    </source>
</evidence>
<protein>
    <submittedName>
        <fullName evidence="2">Uncharacterized protein</fullName>
    </submittedName>
</protein>
<dbReference type="EMBL" id="CP026520">
    <property type="protein sequence ID" value="QAV19677.1"/>
    <property type="molecule type" value="Genomic_DNA"/>
</dbReference>